<keyword evidence="5" id="KW-1133">Transmembrane helix</keyword>
<dbReference type="AGR" id="WB:WBGene00016499"/>
<evidence type="ECO:0000313" key="8">
    <source>
        <dbReference type="EMBL" id="CCD66948.1"/>
    </source>
</evidence>
<feature type="domain" description="EGF-like" evidence="7">
    <location>
        <begin position="134"/>
        <end position="175"/>
    </location>
</feature>
<dbReference type="PANTHER" id="PTHR11219">
    <property type="entry name" value="TENEURIN AND N-ACETYLGLUCOSAMINE-1-PHOSPHODIESTER ALPHA-N-ACETYLGLUCOSAMINIDASE"/>
    <property type="match status" value="1"/>
</dbReference>
<dbReference type="InParanoid" id="Q22913"/>
<keyword evidence="11" id="KW-1267">Proteomics identification</keyword>
<accession>Q22913</accession>
<keyword evidence="6" id="KW-0732">Signal</keyword>
<dbReference type="Bgee" id="WBGene00016499">
    <property type="expression patterns" value="Expressed in larva and 2 other cell types or tissues"/>
</dbReference>
<dbReference type="PROSITE" id="PS00022">
    <property type="entry name" value="EGF_1"/>
    <property type="match status" value="2"/>
</dbReference>
<keyword evidence="5" id="KW-0812">Transmembrane</keyword>
<name>Q22913_CAEEL</name>
<evidence type="ECO:0000256" key="6">
    <source>
        <dbReference type="SAM" id="SignalP"/>
    </source>
</evidence>
<dbReference type="FunCoup" id="Q22913">
    <property type="interactions" value="293"/>
</dbReference>
<feature type="transmembrane region" description="Helical" evidence="5">
    <location>
        <begin position="248"/>
        <end position="267"/>
    </location>
</feature>
<dbReference type="InterPro" id="IPR051216">
    <property type="entry name" value="Teneurin"/>
</dbReference>
<dbReference type="Proteomes" id="UP000001940">
    <property type="component" value="Chromosome V"/>
</dbReference>
<keyword evidence="5" id="KW-0472">Membrane</keyword>
<dbReference type="PaxDb" id="6239-C37C3.7"/>
<sequence>MYCLQFSTLLFLFLSTTKAQSRDDSLDLDENILSDVHRILQKRSILDNVALDDPRAECRNGGIYAGGICHCIKGQTGDKCEHFECVHGLSVGFRFDPESLLFSEPCICEVGWKGEMCDYRPAEKCGNKGEWKGDRCECVGSYFGSECQYTSKCVEGFLRNGRCICDVGFEGDYCDEIVCVYGSPDFKNRTLSCDCPDKYTGRRCEQCKKHGPLIEPFPHCELDPSKKKHIEKAAEHRQKVKKGIRNRLRIIAICVAALSVVAFVAFMGRCMHKNATTAKQLRNMKDTAERHRLLTNHVRLQKFEETVAQECSENTEAARIEERHRRKSEPAVLKLGIRKEKIKLETKGPVPRKDTK</sequence>
<dbReference type="InterPro" id="IPR000742">
    <property type="entry name" value="EGF"/>
</dbReference>
<dbReference type="PANTHER" id="PTHR11219:SF69">
    <property type="entry name" value="TENEURIN-A"/>
    <property type="match status" value="1"/>
</dbReference>
<dbReference type="PhylomeDB" id="Q22913"/>
<dbReference type="OrthoDB" id="6130531at2759"/>
<keyword evidence="1 4" id="KW-0245">EGF-like domain</keyword>
<dbReference type="EMBL" id="BX284605">
    <property type="protein sequence ID" value="CCD66948.1"/>
    <property type="molecule type" value="Genomic_DNA"/>
</dbReference>
<evidence type="ECO:0000313" key="9">
    <source>
        <dbReference type="Proteomes" id="UP000001940"/>
    </source>
</evidence>
<gene>
    <name evidence="8 10" type="primary">txt-5</name>
    <name evidence="10" type="ORF">C37C3.7</name>
    <name evidence="8" type="ORF">CELE_C37C3.7</name>
</gene>
<dbReference type="PROSITE" id="PS50026">
    <property type="entry name" value="EGF_3"/>
    <property type="match status" value="1"/>
</dbReference>
<dbReference type="Gene3D" id="2.10.25.10">
    <property type="entry name" value="Laminin"/>
    <property type="match status" value="1"/>
</dbReference>
<dbReference type="AlphaFoldDB" id="Q22913"/>
<dbReference type="WormBase" id="C37C3.7">
    <property type="protein sequence ID" value="CE32822"/>
    <property type="gene ID" value="WBGene00016499"/>
    <property type="gene designation" value="txt-5"/>
</dbReference>
<dbReference type="RefSeq" id="NP_505019.2">
    <property type="nucleotide sequence ID" value="NM_072618.5"/>
</dbReference>
<feature type="chain" id="PRO_5004200458" evidence="6">
    <location>
        <begin position="20"/>
        <end position="356"/>
    </location>
</feature>
<dbReference type="PROSITE" id="PS01186">
    <property type="entry name" value="EGF_2"/>
    <property type="match status" value="1"/>
</dbReference>
<keyword evidence="2" id="KW-0677">Repeat</keyword>
<protein>
    <submittedName>
        <fullName evidence="8">EGF-like domain-containing protein</fullName>
    </submittedName>
</protein>
<evidence type="ECO:0000256" key="4">
    <source>
        <dbReference type="PROSITE-ProRule" id="PRU00076"/>
    </source>
</evidence>
<dbReference type="PeptideAtlas" id="Q22913"/>
<feature type="disulfide bond" evidence="4">
    <location>
        <begin position="165"/>
        <end position="174"/>
    </location>
</feature>
<dbReference type="OMA" id="CGNKGEW"/>
<dbReference type="CTD" id="183289"/>
<dbReference type="GeneID" id="183289"/>
<evidence type="ECO:0000256" key="2">
    <source>
        <dbReference type="ARBA" id="ARBA00022737"/>
    </source>
</evidence>
<evidence type="ECO:0007829" key="11">
    <source>
        <dbReference type="PeptideAtlas" id="Q22913"/>
    </source>
</evidence>
<dbReference type="eggNOG" id="KOG1225">
    <property type="taxonomic scope" value="Eukaryota"/>
</dbReference>
<feature type="signal peptide" evidence="6">
    <location>
        <begin position="1"/>
        <end position="19"/>
    </location>
</feature>
<dbReference type="Pfam" id="PF00053">
    <property type="entry name" value="EGF_laminin"/>
    <property type="match status" value="1"/>
</dbReference>
<dbReference type="InterPro" id="IPR002049">
    <property type="entry name" value="LE_dom"/>
</dbReference>
<comment type="caution">
    <text evidence="4">Lacks conserved residue(s) required for the propagation of feature annotation.</text>
</comment>
<evidence type="ECO:0000259" key="7">
    <source>
        <dbReference type="PROSITE" id="PS50026"/>
    </source>
</evidence>
<dbReference type="KEGG" id="cel:CELE_C37C3.7"/>
<evidence type="ECO:0000256" key="5">
    <source>
        <dbReference type="SAM" id="Phobius"/>
    </source>
</evidence>
<organism evidence="8 9">
    <name type="scientific">Caenorhabditis elegans</name>
    <dbReference type="NCBI Taxonomy" id="6239"/>
    <lineage>
        <taxon>Eukaryota</taxon>
        <taxon>Metazoa</taxon>
        <taxon>Ecdysozoa</taxon>
        <taxon>Nematoda</taxon>
        <taxon>Chromadorea</taxon>
        <taxon>Rhabditida</taxon>
        <taxon>Rhabditina</taxon>
        <taxon>Rhabditomorpha</taxon>
        <taxon>Rhabditoidea</taxon>
        <taxon>Rhabditidae</taxon>
        <taxon>Peloderinae</taxon>
        <taxon>Caenorhabditis</taxon>
    </lineage>
</organism>
<reference evidence="8 9" key="1">
    <citation type="journal article" date="1998" name="Science">
        <title>Genome sequence of the nematode C. elegans: a platform for investigating biology.</title>
        <authorList>
            <consortium name="The C. elegans sequencing consortium"/>
            <person name="Sulson J.E."/>
            <person name="Waterston R."/>
        </authorList>
    </citation>
    <scope>NUCLEOTIDE SEQUENCE [LARGE SCALE GENOMIC DNA]</scope>
    <source>
        <strain evidence="8 9">Bristol N2</strain>
    </source>
</reference>
<keyword evidence="3 4" id="KW-1015">Disulfide bond</keyword>
<keyword evidence="9" id="KW-1185">Reference proteome</keyword>
<proteinExistence type="evidence at protein level"/>
<evidence type="ECO:0000256" key="3">
    <source>
        <dbReference type="ARBA" id="ARBA00023157"/>
    </source>
</evidence>
<dbReference type="HOGENOM" id="CLU_066720_0_0_1"/>
<dbReference type="UCSC" id="C37C3.7">
    <property type="organism name" value="c. elegans"/>
</dbReference>
<evidence type="ECO:0000313" key="10">
    <source>
        <dbReference type="WormBase" id="C37C3.7"/>
    </source>
</evidence>
<evidence type="ECO:0000256" key="1">
    <source>
        <dbReference type="ARBA" id="ARBA00022536"/>
    </source>
</evidence>